<dbReference type="STRING" id="692275.M3CLC6"/>
<dbReference type="PROSITE" id="PS00497">
    <property type="entry name" value="TYROSINASE_1"/>
    <property type="match status" value="1"/>
</dbReference>
<dbReference type="GeneID" id="27901950"/>
<dbReference type="InterPro" id="IPR050316">
    <property type="entry name" value="Tyrosinase/Hemocyanin"/>
</dbReference>
<dbReference type="Gene3D" id="1.10.1280.10">
    <property type="entry name" value="Di-copper center containing domain from catechol oxidase"/>
    <property type="match status" value="1"/>
</dbReference>
<dbReference type="eggNOG" id="ENOG502RM4B">
    <property type="taxonomic scope" value="Eukaryota"/>
</dbReference>
<evidence type="ECO:0000259" key="6">
    <source>
        <dbReference type="PROSITE" id="PS00498"/>
    </source>
</evidence>
<dbReference type="InterPro" id="IPR002227">
    <property type="entry name" value="Tyrosinase_Cu-bd"/>
</dbReference>
<sequence length="438" mass="48320">MRIAPGIIAALPVLNAIAAFVPADTSATDQLARQALDNVRRRASRRHASFSEQPLTTLVSERGPTLAYGRHRLPRSHPSYTGPSDAEQKPKCTMETASVRREWDSLTRDEKRAYIDAVLCLMHKPPISGDLVPGARSRFDDFFGTHVNQTLSIHGTGNFLSWHRYFTWTYEQALRHECGYTGPFPYFNWGRYALDLLNAPAFDGSDTSLSGNGVPDSRNNGTNIPSNAMPFIVLPPGQGGGCVATGPFSNYTVNLGPVTPALSFIAPNPAPNGLAYNPRCFRRDLGAYSAKIWSKDSDCYALITQSPHIGAFQTTMQGDFASGFLGIHTSGHFITGGDPGGDLFASVGDPYFYLQHAQIDRVWWIWQHYDDDDCEEEEENERIYVIANTTTVNNVPPSRNATLDDVIQLGVNDLYGSQGIKIRDAVDTMAGPFCYYYD</sequence>
<protein>
    <submittedName>
        <fullName evidence="7">Di-copper centre-containing protein</fullName>
    </submittedName>
</protein>
<dbReference type="Proteomes" id="UP000016931">
    <property type="component" value="Unassembled WGS sequence"/>
</dbReference>
<evidence type="ECO:0000313" key="8">
    <source>
        <dbReference type="Proteomes" id="UP000016931"/>
    </source>
</evidence>
<accession>M3CLC6</accession>
<dbReference type="GO" id="GO:0046872">
    <property type="term" value="F:metal ion binding"/>
    <property type="evidence" value="ECO:0007669"/>
    <property type="project" value="UniProtKB-KW"/>
</dbReference>
<dbReference type="GO" id="GO:0016491">
    <property type="term" value="F:oxidoreductase activity"/>
    <property type="evidence" value="ECO:0007669"/>
    <property type="project" value="UniProtKB-KW"/>
</dbReference>
<dbReference type="OrthoDB" id="6132182at2759"/>
<organism evidence="7 8">
    <name type="scientific">Sphaerulina musiva (strain SO2202)</name>
    <name type="common">Poplar stem canker fungus</name>
    <name type="synonym">Septoria musiva</name>
    <dbReference type="NCBI Taxonomy" id="692275"/>
    <lineage>
        <taxon>Eukaryota</taxon>
        <taxon>Fungi</taxon>
        <taxon>Dikarya</taxon>
        <taxon>Ascomycota</taxon>
        <taxon>Pezizomycotina</taxon>
        <taxon>Dothideomycetes</taxon>
        <taxon>Dothideomycetidae</taxon>
        <taxon>Mycosphaerellales</taxon>
        <taxon>Mycosphaerellaceae</taxon>
        <taxon>Sphaerulina</taxon>
    </lineage>
</organism>
<proteinExistence type="predicted"/>
<gene>
    <name evidence="7" type="ORF">SEPMUDRAFT_148263</name>
</gene>
<evidence type="ECO:0000256" key="2">
    <source>
        <dbReference type="ARBA" id="ARBA00023002"/>
    </source>
</evidence>
<dbReference type="SUPFAM" id="SSF48056">
    <property type="entry name" value="Di-copper centre-containing domain"/>
    <property type="match status" value="1"/>
</dbReference>
<dbReference type="OMA" id="FTWTYEQ"/>
<dbReference type="Pfam" id="PF00264">
    <property type="entry name" value="Tyrosinase"/>
    <property type="match status" value="1"/>
</dbReference>
<evidence type="ECO:0000313" key="7">
    <source>
        <dbReference type="EMBL" id="EMF14598.1"/>
    </source>
</evidence>
<dbReference type="RefSeq" id="XP_016762719.1">
    <property type="nucleotide sequence ID" value="XM_016904813.1"/>
</dbReference>
<evidence type="ECO:0000256" key="4">
    <source>
        <dbReference type="SAM" id="SignalP"/>
    </source>
</evidence>
<feature type="domain" description="Tyrosinase copper-binding" evidence="6">
    <location>
        <begin position="349"/>
        <end position="360"/>
    </location>
</feature>
<dbReference type="AlphaFoldDB" id="M3CLC6"/>
<keyword evidence="4" id="KW-0732">Signal</keyword>
<dbReference type="PROSITE" id="PS00498">
    <property type="entry name" value="TYROSINASE_2"/>
    <property type="match status" value="1"/>
</dbReference>
<evidence type="ECO:0000259" key="5">
    <source>
        <dbReference type="PROSITE" id="PS00497"/>
    </source>
</evidence>
<dbReference type="HOGENOM" id="CLU_035914_0_1_1"/>
<evidence type="ECO:0000256" key="3">
    <source>
        <dbReference type="SAM" id="MobiDB-lite"/>
    </source>
</evidence>
<dbReference type="InterPro" id="IPR008922">
    <property type="entry name" value="Di-copper_centre_dom_sf"/>
</dbReference>
<keyword evidence="8" id="KW-1185">Reference proteome</keyword>
<dbReference type="PANTHER" id="PTHR11474:SF125">
    <property type="entry name" value="N-ACETYL-6-HYDROXYTRYPTOPHAN OXIDASE IVOB-RELATED"/>
    <property type="match status" value="1"/>
</dbReference>
<feature type="chain" id="PRO_5004032428" evidence="4">
    <location>
        <begin position="24"/>
        <end position="438"/>
    </location>
</feature>
<feature type="signal peptide" evidence="4">
    <location>
        <begin position="1"/>
        <end position="23"/>
    </location>
</feature>
<dbReference type="PRINTS" id="PR00092">
    <property type="entry name" value="TYROSINASE"/>
</dbReference>
<dbReference type="PANTHER" id="PTHR11474">
    <property type="entry name" value="TYROSINASE FAMILY MEMBER"/>
    <property type="match status" value="1"/>
</dbReference>
<keyword evidence="2" id="KW-0560">Oxidoreductase</keyword>
<keyword evidence="1" id="KW-0479">Metal-binding</keyword>
<feature type="domain" description="Tyrosinase copper-binding" evidence="5">
    <location>
        <begin position="154"/>
        <end position="171"/>
    </location>
</feature>
<evidence type="ECO:0000256" key="1">
    <source>
        <dbReference type="ARBA" id="ARBA00022723"/>
    </source>
</evidence>
<name>M3CLC6_SPHMS</name>
<reference evidence="7 8" key="1">
    <citation type="journal article" date="2012" name="PLoS Pathog.">
        <title>Diverse lifestyles and strategies of plant pathogenesis encoded in the genomes of eighteen Dothideomycetes fungi.</title>
        <authorList>
            <person name="Ohm R.A."/>
            <person name="Feau N."/>
            <person name="Henrissat B."/>
            <person name="Schoch C.L."/>
            <person name="Horwitz B.A."/>
            <person name="Barry K.W."/>
            <person name="Condon B.J."/>
            <person name="Copeland A.C."/>
            <person name="Dhillon B."/>
            <person name="Glaser F."/>
            <person name="Hesse C.N."/>
            <person name="Kosti I."/>
            <person name="LaButti K."/>
            <person name="Lindquist E.A."/>
            <person name="Lucas S."/>
            <person name="Salamov A.A."/>
            <person name="Bradshaw R.E."/>
            <person name="Ciuffetti L."/>
            <person name="Hamelin R.C."/>
            <person name="Kema G.H.J."/>
            <person name="Lawrence C."/>
            <person name="Scott J.A."/>
            <person name="Spatafora J.W."/>
            <person name="Turgeon B.G."/>
            <person name="de Wit P.J.G.M."/>
            <person name="Zhong S."/>
            <person name="Goodwin S.B."/>
            <person name="Grigoriev I.V."/>
        </authorList>
    </citation>
    <scope>NUCLEOTIDE SEQUENCE [LARGE SCALE GENOMIC DNA]</scope>
    <source>
        <strain evidence="7 8">SO2202</strain>
    </source>
</reference>
<feature type="region of interest" description="Disordered" evidence="3">
    <location>
        <begin position="68"/>
        <end position="94"/>
    </location>
</feature>
<dbReference type="EMBL" id="KB456262">
    <property type="protein sequence ID" value="EMF14598.1"/>
    <property type="molecule type" value="Genomic_DNA"/>
</dbReference>